<sequence length="57" mass="6905">MPKKIDSKYIPSMLLCVNLSFKEFLFLIQGSRYIVGKNSSSDYLYIFLKFFHLFYFY</sequence>
<evidence type="ECO:0000313" key="1">
    <source>
        <dbReference type="Proteomes" id="UP000095283"/>
    </source>
</evidence>
<dbReference type="Proteomes" id="UP000095283">
    <property type="component" value="Unplaced"/>
</dbReference>
<dbReference type="AlphaFoldDB" id="A0A1I7WLP6"/>
<name>A0A1I7WLP6_HETBA</name>
<organism evidence="1 2">
    <name type="scientific">Heterorhabditis bacteriophora</name>
    <name type="common">Entomopathogenic nematode worm</name>
    <dbReference type="NCBI Taxonomy" id="37862"/>
    <lineage>
        <taxon>Eukaryota</taxon>
        <taxon>Metazoa</taxon>
        <taxon>Ecdysozoa</taxon>
        <taxon>Nematoda</taxon>
        <taxon>Chromadorea</taxon>
        <taxon>Rhabditida</taxon>
        <taxon>Rhabditina</taxon>
        <taxon>Rhabditomorpha</taxon>
        <taxon>Strongyloidea</taxon>
        <taxon>Heterorhabditidae</taxon>
        <taxon>Heterorhabditis</taxon>
    </lineage>
</organism>
<keyword evidence="1" id="KW-1185">Reference proteome</keyword>
<protein>
    <submittedName>
        <fullName evidence="2">Uncharacterized protein</fullName>
    </submittedName>
</protein>
<reference evidence="2" key="1">
    <citation type="submission" date="2016-11" db="UniProtKB">
        <authorList>
            <consortium name="WormBaseParasite"/>
        </authorList>
    </citation>
    <scope>IDENTIFICATION</scope>
</reference>
<evidence type="ECO:0000313" key="2">
    <source>
        <dbReference type="WBParaSite" id="Hba_06066"/>
    </source>
</evidence>
<dbReference type="WBParaSite" id="Hba_06066">
    <property type="protein sequence ID" value="Hba_06066"/>
    <property type="gene ID" value="Hba_06066"/>
</dbReference>
<proteinExistence type="predicted"/>
<accession>A0A1I7WLP6</accession>